<sequence length="30" mass="3254">MRERKLNSTIVGVGKTANEPVSYFIISSGV</sequence>
<protein>
    <submittedName>
        <fullName evidence="1">Uncharacterized protein</fullName>
    </submittedName>
</protein>
<evidence type="ECO:0000313" key="1">
    <source>
        <dbReference type="EMBL" id="KZL91569.1"/>
    </source>
</evidence>
<dbReference type="EMBL" id="LWAE01000003">
    <property type="protein sequence ID" value="KZL91569.1"/>
    <property type="molecule type" value="Genomic_DNA"/>
</dbReference>
<proteinExistence type="predicted"/>
<gene>
    <name evidence="1" type="ORF">CLMAG_33280</name>
</gene>
<reference evidence="1 2" key="1">
    <citation type="submission" date="2016-04" db="EMBL/GenBank/DDBJ databases">
        <title>Genome sequence of Clostridium magnum DSM 2767.</title>
        <authorList>
            <person name="Poehlein A."/>
            <person name="Uhlig R."/>
            <person name="Fischer R."/>
            <person name="Bahl H."/>
            <person name="Daniel R."/>
        </authorList>
    </citation>
    <scope>NUCLEOTIDE SEQUENCE [LARGE SCALE GENOMIC DNA]</scope>
    <source>
        <strain evidence="1 2">DSM 2767</strain>
    </source>
</reference>
<dbReference type="AlphaFoldDB" id="A0A168DWY6"/>
<keyword evidence="2" id="KW-1185">Reference proteome</keyword>
<dbReference type="Proteomes" id="UP000076603">
    <property type="component" value="Unassembled WGS sequence"/>
</dbReference>
<accession>A0A168DWY6</accession>
<comment type="caution">
    <text evidence="1">The sequence shown here is derived from an EMBL/GenBank/DDBJ whole genome shotgun (WGS) entry which is preliminary data.</text>
</comment>
<name>A0A168DWY6_9CLOT</name>
<organism evidence="1 2">
    <name type="scientific">Clostridium magnum DSM 2767</name>
    <dbReference type="NCBI Taxonomy" id="1121326"/>
    <lineage>
        <taxon>Bacteria</taxon>
        <taxon>Bacillati</taxon>
        <taxon>Bacillota</taxon>
        <taxon>Clostridia</taxon>
        <taxon>Eubacteriales</taxon>
        <taxon>Clostridiaceae</taxon>
        <taxon>Clostridium</taxon>
    </lineage>
</organism>
<evidence type="ECO:0000313" key="2">
    <source>
        <dbReference type="Proteomes" id="UP000076603"/>
    </source>
</evidence>